<accession>A0A1I5L3W1</accession>
<sequence length="31" mass="3210">MIATDTSTGVVISPTRLIAAVTTVHSARLRA</sequence>
<evidence type="ECO:0000313" key="2">
    <source>
        <dbReference type="EMBL" id="SFO92009.1"/>
    </source>
</evidence>
<dbReference type="EMBL" id="FOUP01000029">
    <property type="protein sequence ID" value="SFO92009.1"/>
    <property type="molecule type" value="Genomic_DNA"/>
</dbReference>
<dbReference type="Proteomes" id="UP000270697">
    <property type="component" value="Unassembled WGS sequence"/>
</dbReference>
<name>A0A1I5L3W1_9PSEU</name>
<reference evidence="2 3" key="1">
    <citation type="submission" date="2016-10" db="EMBL/GenBank/DDBJ databases">
        <authorList>
            <person name="de Groot N.N."/>
        </authorList>
    </citation>
    <scope>NUCLEOTIDE SEQUENCE [LARGE SCALE GENOMIC DNA]</scope>
    <source>
        <strain evidence="2 3">CPCC 201259</strain>
    </source>
</reference>
<evidence type="ECO:0000313" key="4">
    <source>
        <dbReference type="Proteomes" id="UP000270697"/>
    </source>
</evidence>
<dbReference type="STRING" id="455193.SAMN05421805_12916"/>
<gene>
    <name evidence="1" type="ORF">ATL45_5284</name>
    <name evidence="2" type="ORF">SAMN05421805_12916</name>
</gene>
<keyword evidence="4" id="KW-1185">Reference proteome</keyword>
<protein>
    <submittedName>
        <fullName evidence="2">Uncharacterized protein</fullName>
    </submittedName>
</protein>
<organism evidence="2 3">
    <name type="scientific">Saccharopolyspora antimicrobica</name>
    <dbReference type="NCBI Taxonomy" id="455193"/>
    <lineage>
        <taxon>Bacteria</taxon>
        <taxon>Bacillati</taxon>
        <taxon>Actinomycetota</taxon>
        <taxon>Actinomycetes</taxon>
        <taxon>Pseudonocardiales</taxon>
        <taxon>Pseudonocardiaceae</taxon>
        <taxon>Saccharopolyspora</taxon>
    </lineage>
</organism>
<evidence type="ECO:0000313" key="1">
    <source>
        <dbReference type="EMBL" id="RKT86904.1"/>
    </source>
</evidence>
<proteinExistence type="predicted"/>
<evidence type="ECO:0000313" key="3">
    <source>
        <dbReference type="Proteomes" id="UP000199398"/>
    </source>
</evidence>
<dbReference type="AlphaFoldDB" id="A0A1I5L3W1"/>
<dbReference type="EMBL" id="RBXX01000002">
    <property type="protein sequence ID" value="RKT86904.1"/>
    <property type="molecule type" value="Genomic_DNA"/>
</dbReference>
<reference evidence="1 4" key="2">
    <citation type="submission" date="2018-10" db="EMBL/GenBank/DDBJ databases">
        <title>Sequencing the genomes of 1000 actinobacteria strains.</title>
        <authorList>
            <person name="Klenk H.-P."/>
        </authorList>
    </citation>
    <scope>NUCLEOTIDE SEQUENCE [LARGE SCALE GENOMIC DNA]</scope>
    <source>
        <strain evidence="1 4">DSM 45119</strain>
    </source>
</reference>
<dbReference type="Proteomes" id="UP000199398">
    <property type="component" value="Unassembled WGS sequence"/>
</dbReference>